<dbReference type="EMBL" id="SMKX01000124">
    <property type="protein sequence ID" value="TDD50064.1"/>
    <property type="molecule type" value="Genomic_DNA"/>
</dbReference>
<keyword evidence="2" id="KW-0812">Transmembrane</keyword>
<keyword evidence="2" id="KW-1133">Transmembrane helix</keyword>
<name>A0A4R4YZH3_9ACTN</name>
<protein>
    <submittedName>
        <fullName evidence="3">Uncharacterized protein</fullName>
    </submittedName>
</protein>
<keyword evidence="2" id="KW-0472">Membrane</keyword>
<evidence type="ECO:0000256" key="2">
    <source>
        <dbReference type="SAM" id="Phobius"/>
    </source>
</evidence>
<evidence type="ECO:0000256" key="1">
    <source>
        <dbReference type="SAM" id="MobiDB-lite"/>
    </source>
</evidence>
<feature type="transmembrane region" description="Helical" evidence="2">
    <location>
        <begin position="39"/>
        <end position="61"/>
    </location>
</feature>
<dbReference type="Proteomes" id="UP000295124">
    <property type="component" value="Unassembled WGS sequence"/>
</dbReference>
<keyword evidence="4" id="KW-1185">Reference proteome</keyword>
<proteinExistence type="predicted"/>
<reference evidence="3 4" key="1">
    <citation type="submission" date="2019-03" db="EMBL/GenBank/DDBJ databases">
        <title>Draft genome sequences of novel Actinobacteria.</title>
        <authorList>
            <person name="Sahin N."/>
            <person name="Ay H."/>
            <person name="Saygin H."/>
        </authorList>
    </citation>
    <scope>NUCLEOTIDE SEQUENCE [LARGE SCALE GENOMIC DNA]</scope>
    <source>
        <strain evidence="3 4">JCM 13523</strain>
    </source>
</reference>
<evidence type="ECO:0000313" key="4">
    <source>
        <dbReference type="Proteomes" id="UP000295124"/>
    </source>
</evidence>
<dbReference type="AlphaFoldDB" id="A0A4R4YZH3"/>
<dbReference type="RefSeq" id="WP_132173941.1">
    <property type="nucleotide sequence ID" value="NZ_SMKX01000124.1"/>
</dbReference>
<comment type="caution">
    <text evidence="3">The sequence shown here is derived from an EMBL/GenBank/DDBJ whole genome shotgun (WGS) entry which is preliminary data.</text>
</comment>
<sequence length="69" mass="7280">MRSVRPRSPSPAAGASAQRPGTGIAVREAAVPLYAYSDALHALVLGLVLGATVAFSIHTTIAEARRYRY</sequence>
<gene>
    <name evidence="3" type="ORF">E1263_31345</name>
</gene>
<accession>A0A4R4YZH3</accession>
<feature type="region of interest" description="Disordered" evidence="1">
    <location>
        <begin position="1"/>
        <end position="21"/>
    </location>
</feature>
<feature type="compositionally biased region" description="Low complexity" evidence="1">
    <location>
        <begin position="1"/>
        <end position="20"/>
    </location>
</feature>
<organism evidence="3 4">
    <name type="scientific">Kribbella antibiotica</name>
    <dbReference type="NCBI Taxonomy" id="190195"/>
    <lineage>
        <taxon>Bacteria</taxon>
        <taxon>Bacillati</taxon>
        <taxon>Actinomycetota</taxon>
        <taxon>Actinomycetes</taxon>
        <taxon>Propionibacteriales</taxon>
        <taxon>Kribbellaceae</taxon>
        <taxon>Kribbella</taxon>
    </lineage>
</organism>
<evidence type="ECO:0000313" key="3">
    <source>
        <dbReference type="EMBL" id="TDD50064.1"/>
    </source>
</evidence>